<evidence type="ECO:0000313" key="2">
    <source>
        <dbReference type="Proteomes" id="UP000430692"/>
    </source>
</evidence>
<dbReference type="InterPro" id="IPR041881">
    <property type="entry name" value="PqqD_sf"/>
</dbReference>
<evidence type="ECO:0000313" key="1">
    <source>
        <dbReference type="EMBL" id="MXQ54953.1"/>
    </source>
</evidence>
<comment type="caution">
    <text evidence="1">The sequence shown here is derived from an EMBL/GenBank/DDBJ whole genome shotgun (WGS) entry which is preliminary data.</text>
</comment>
<reference evidence="1 2" key="1">
    <citation type="submission" date="2019-12" db="EMBL/GenBank/DDBJ databases">
        <title>Whole-genome analyses of novel actinobacteria.</title>
        <authorList>
            <person name="Sahin N."/>
            <person name="Saygin H."/>
        </authorList>
    </citation>
    <scope>NUCLEOTIDE SEQUENCE [LARGE SCALE GENOMIC DNA]</scope>
    <source>
        <strain evidence="1 2">KC615</strain>
    </source>
</reference>
<keyword evidence="2" id="KW-1185">Reference proteome</keyword>
<gene>
    <name evidence="1" type="ORF">GSM42_14750</name>
</gene>
<name>A0A6I4VVC9_9BACL</name>
<sequence>MNDIYQMRFKISSNIVAQNFENSIFIYDENTGFCFGLEGIGSEIWQLISEGKTVQEIIDSVKKEYCVDENTVRDDLQLLTDQLTAKGIIRIM</sequence>
<dbReference type="EMBL" id="WUUL01000010">
    <property type="protein sequence ID" value="MXQ54953.1"/>
    <property type="molecule type" value="Genomic_DNA"/>
</dbReference>
<proteinExistence type="predicted"/>
<dbReference type="Pfam" id="PF05402">
    <property type="entry name" value="PqqD"/>
    <property type="match status" value="1"/>
</dbReference>
<dbReference type="Gene3D" id="1.10.10.1150">
    <property type="entry name" value="Coenzyme PQQ synthesis protein D (PqqD)"/>
    <property type="match status" value="1"/>
</dbReference>
<dbReference type="AlphaFoldDB" id="A0A6I4VVC9"/>
<organism evidence="1 2">
    <name type="scientific">Shimazuella alba</name>
    <dbReference type="NCBI Taxonomy" id="2690964"/>
    <lineage>
        <taxon>Bacteria</taxon>
        <taxon>Bacillati</taxon>
        <taxon>Bacillota</taxon>
        <taxon>Bacilli</taxon>
        <taxon>Bacillales</taxon>
        <taxon>Thermoactinomycetaceae</taxon>
        <taxon>Shimazuella</taxon>
    </lineage>
</organism>
<dbReference type="InterPro" id="IPR008792">
    <property type="entry name" value="PQQD"/>
</dbReference>
<protein>
    <submittedName>
        <fullName evidence="1">PqqD family peptide modification chaperone</fullName>
    </submittedName>
</protein>
<dbReference type="Proteomes" id="UP000430692">
    <property type="component" value="Unassembled WGS sequence"/>
</dbReference>
<accession>A0A6I4VVC9</accession>
<dbReference type="RefSeq" id="WP_160802305.1">
    <property type="nucleotide sequence ID" value="NZ_WUUL01000010.1"/>
</dbReference>